<sequence length="163" mass="18078">MKSFLMALIAISFVLPACAQQQRKSPHETVSEGNISVTYGRPSKKGRDIFGGLEPYGKVWRAGADEATEITFKADGSFGGQPVKAGTYTLFVIPTQTEWTIILNSQLKQWGAYEYEKHKSKDVLQVKVPVKNLDAVVEMFTIRFSGGQMIMEWDKTQVAVPAS</sequence>
<feature type="chain" id="PRO_5047524072" description="DUF2911 domain-containing protein" evidence="1">
    <location>
        <begin position="20"/>
        <end position="163"/>
    </location>
</feature>
<name>A0ABR7MEM3_9BACT</name>
<evidence type="ECO:0000256" key="1">
    <source>
        <dbReference type="SAM" id="SignalP"/>
    </source>
</evidence>
<reference evidence="2 3" key="1">
    <citation type="submission" date="2016-07" db="EMBL/GenBank/DDBJ databases">
        <title>Genome analysis of Flavihumibacter stibioxidans YS-17.</title>
        <authorList>
            <person name="Shi K."/>
            <person name="Han Y."/>
            <person name="Wang G."/>
        </authorList>
    </citation>
    <scope>NUCLEOTIDE SEQUENCE [LARGE SCALE GENOMIC DNA]</scope>
    <source>
        <strain evidence="2 3">YS-17</strain>
    </source>
</reference>
<dbReference type="EMBL" id="MBUA01000031">
    <property type="protein sequence ID" value="MBC6493086.1"/>
    <property type="molecule type" value="Genomic_DNA"/>
</dbReference>
<keyword evidence="1" id="KW-0732">Signal</keyword>
<dbReference type="InterPro" id="IPR021314">
    <property type="entry name" value="DUF2911"/>
</dbReference>
<dbReference type="Proteomes" id="UP000765802">
    <property type="component" value="Unassembled WGS sequence"/>
</dbReference>
<organism evidence="2 3">
    <name type="scientific">Flavihumibacter stibioxidans</name>
    <dbReference type="NCBI Taxonomy" id="1834163"/>
    <lineage>
        <taxon>Bacteria</taxon>
        <taxon>Pseudomonadati</taxon>
        <taxon>Bacteroidota</taxon>
        <taxon>Chitinophagia</taxon>
        <taxon>Chitinophagales</taxon>
        <taxon>Chitinophagaceae</taxon>
        <taxon>Flavihumibacter</taxon>
    </lineage>
</organism>
<protein>
    <recommendedName>
        <fullName evidence="4">DUF2911 domain-containing protein</fullName>
    </recommendedName>
</protein>
<evidence type="ECO:0000313" key="2">
    <source>
        <dbReference type="EMBL" id="MBC6493086.1"/>
    </source>
</evidence>
<proteinExistence type="predicted"/>
<evidence type="ECO:0008006" key="4">
    <source>
        <dbReference type="Google" id="ProtNLM"/>
    </source>
</evidence>
<gene>
    <name evidence="2" type="ORF">BC349_18680</name>
</gene>
<evidence type="ECO:0000313" key="3">
    <source>
        <dbReference type="Proteomes" id="UP000765802"/>
    </source>
</evidence>
<feature type="signal peptide" evidence="1">
    <location>
        <begin position="1"/>
        <end position="19"/>
    </location>
</feature>
<comment type="caution">
    <text evidence="2">The sequence shown here is derived from an EMBL/GenBank/DDBJ whole genome shotgun (WGS) entry which is preliminary data.</text>
</comment>
<keyword evidence="3" id="KW-1185">Reference proteome</keyword>
<accession>A0ABR7MEM3</accession>
<dbReference type="Pfam" id="PF11138">
    <property type="entry name" value="DUF2911"/>
    <property type="match status" value="1"/>
</dbReference>
<dbReference type="RefSeq" id="WP_187258407.1">
    <property type="nucleotide sequence ID" value="NZ_JBHULF010000006.1"/>
</dbReference>